<keyword evidence="9" id="KW-0001">2Fe-2S</keyword>
<evidence type="ECO:0000256" key="15">
    <source>
        <dbReference type="ARBA" id="ARBA00023063"/>
    </source>
</evidence>
<evidence type="ECO:0000313" key="23">
    <source>
        <dbReference type="EMBL" id="WVX82286.1"/>
    </source>
</evidence>
<dbReference type="Pfam" id="PF07992">
    <property type="entry name" value="Pyr_redox_2"/>
    <property type="match status" value="1"/>
</dbReference>
<keyword evidence="12" id="KW-0560">Oxidoreductase</keyword>
<keyword evidence="7" id="KW-0349">Heme</keyword>
<dbReference type="RefSeq" id="WP_338451189.1">
    <property type="nucleotide sequence ID" value="NZ_CP137640.1"/>
</dbReference>
<evidence type="ECO:0000256" key="13">
    <source>
        <dbReference type="ARBA" id="ARBA00023004"/>
    </source>
</evidence>
<dbReference type="InterPro" id="IPR041575">
    <property type="entry name" value="Rubredoxin_C"/>
</dbReference>
<gene>
    <name evidence="23" type="primary">nirB</name>
    <name evidence="23" type="ORF">R4Z09_04600</name>
</gene>
<dbReference type="InterPro" id="IPR052034">
    <property type="entry name" value="NasD-like"/>
</dbReference>
<feature type="domain" description="BFD-like [2Fe-2S]-binding" evidence="20">
    <location>
        <begin position="416"/>
        <end position="465"/>
    </location>
</feature>
<feature type="domain" description="Nitrite/sulphite reductase 4Fe-4S" evidence="18">
    <location>
        <begin position="626"/>
        <end position="764"/>
    </location>
</feature>
<dbReference type="Gene3D" id="3.90.480.10">
    <property type="entry name" value="Sulfite Reductase Hemoprotein,Domain 2"/>
    <property type="match status" value="1"/>
</dbReference>
<dbReference type="SUPFAM" id="SSF51905">
    <property type="entry name" value="FAD/NAD(P)-binding domain"/>
    <property type="match status" value="2"/>
</dbReference>
<keyword evidence="24" id="KW-1185">Reference proteome</keyword>
<dbReference type="InterPro" id="IPR016156">
    <property type="entry name" value="FAD/NAD-linked_Rdtase_dimer_sf"/>
</dbReference>
<evidence type="ECO:0000259" key="18">
    <source>
        <dbReference type="Pfam" id="PF01077"/>
    </source>
</evidence>
<sequence>MNNKKLVMIGNGMAGIRTLEELLKLAPNMYDITVFGKEPHPNYNRIQLSTVLQGGTTIKDIIMNDWNWYSDNGITLYTGEEIVKIDTVNKQVVSNQGRVTDYDELIIATGSSSFILPIPGSDKQGVTGFRDIKDCETMIEAAKTHKKAVVIGGGLLGLEAARGLLNLGMEVDVVHLMPYLMERQLDPAASKMLEKELGVQGMNFLMEKATAEILGDERVTGLSFKDGTTVSADLVVMAVGIKPNVGLAKESGLQVNRGIVVNDFMETSIANVYAVGECAEHREIVYGLVAPLYEQGKVLAGFLAGKMPEPYQGSIVGTQLKVSGVDLFSAGEIMDDDSTKAIKVHNEFDGVYKKVLIRDNHIAGVVLYGDTKDSTRLFRMLNKKEDISGLTSVSILSSGCDGHASNDVAAMADDDLVCGCNGVSKGTIVNAIKENGLTTVEEVGGCTNAGRSCGRCKSLISDILALTLGDEYDKSAKKAGICGCTHLSRDEVVAQIKEKGLTSVKEVMNVLGWRNEEGCSKCRPAINYYLGMINVENHQDDRDSRLVNEKMHANIQKDGTYTVVPRMYGGVTNAKDLKTIAEVAEKYDVPLVKLTGGQRIGLFGVKKEDLPSMWEDLGMPSGYAYGKTLRTVKTCVGAKFCRYGTQDSMGLGIELEKKFERLDTPHKVKMGVSGCPRNCAEAGIKDIGFVGVDGGWEIYVGGNGGTDLRAGDLLGKVETEAEVMELTGAYLQYYRETSEYLERTSKWLERVGLEHIKEVLADEETRKALNERMDKTLERYIEPWQEAIQSKEIRDKYYTKEEIEVPVR</sequence>
<dbReference type="Pfam" id="PF03460">
    <property type="entry name" value="NIR_SIR_ferr"/>
    <property type="match status" value="1"/>
</dbReference>
<keyword evidence="10" id="KW-0479">Metal-binding</keyword>
<dbReference type="CDD" id="cd19944">
    <property type="entry name" value="NirB_Fer2_BFD-like_2"/>
    <property type="match status" value="1"/>
</dbReference>
<dbReference type="Gene3D" id="3.30.413.10">
    <property type="entry name" value="Sulfite Reductase Hemoprotein, domain 1"/>
    <property type="match status" value="1"/>
</dbReference>
<dbReference type="NCBIfam" id="TIGR02374">
    <property type="entry name" value="nitri_red_nirB"/>
    <property type="match status" value="1"/>
</dbReference>
<organism evidence="23 24">
    <name type="scientific">Niallia oryzisoli</name>
    <dbReference type="NCBI Taxonomy" id="1737571"/>
    <lineage>
        <taxon>Bacteria</taxon>
        <taxon>Bacillati</taxon>
        <taxon>Bacillota</taxon>
        <taxon>Bacilli</taxon>
        <taxon>Bacillales</taxon>
        <taxon>Bacillaceae</taxon>
        <taxon>Niallia</taxon>
    </lineage>
</organism>
<dbReference type="InterPro" id="IPR036188">
    <property type="entry name" value="FAD/NAD-bd_sf"/>
</dbReference>
<dbReference type="SUPFAM" id="SSF56014">
    <property type="entry name" value="Nitrite and sulphite reductase 4Fe-4S domain-like"/>
    <property type="match status" value="1"/>
</dbReference>
<evidence type="ECO:0000313" key="24">
    <source>
        <dbReference type="Proteomes" id="UP001357223"/>
    </source>
</evidence>
<reference evidence="23 24" key="1">
    <citation type="submission" date="2023-10" db="EMBL/GenBank/DDBJ databases">
        <title>Niallia locisalis sp.nov. isolated from a salt pond sample.</title>
        <authorList>
            <person name="Li X.-J."/>
            <person name="Dong L."/>
        </authorList>
    </citation>
    <scope>NUCLEOTIDE SEQUENCE [LARGE SCALE GENOMIC DNA]</scope>
    <source>
        <strain evidence="23 24">DSM 29761</strain>
    </source>
</reference>
<keyword evidence="15 17" id="KW-0534">Nitrate assimilation</keyword>
<dbReference type="Pfam" id="PF04324">
    <property type="entry name" value="Fer2_BFD"/>
    <property type="match status" value="2"/>
</dbReference>
<dbReference type="PROSITE" id="PS00365">
    <property type="entry name" value="NIR_SIR"/>
    <property type="match status" value="1"/>
</dbReference>
<dbReference type="Proteomes" id="UP001357223">
    <property type="component" value="Chromosome"/>
</dbReference>
<evidence type="ECO:0000256" key="11">
    <source>
        <dbReference type="ARBA" id="ARBA00022827"/>
    </source>
</evidence>
<keyword evidence="6" id="KW-0004">4Fe-4S</keyword>
<dbReference type="PIRSF" id="PIRSF037149">
    <property type="entry name" value="NirB"/>
    <property type="match status" value="1"/>
</dbReference>
<dbReference type="SUPFAM" id="SSF55124">
    <property type="entry name" value="Nitrite/Sulfite reductase N-terminal domain-like"/>
    <property type="match status" value="1"/>
</dbReference>
<evidence type="ECO:0000259" key="21">
    <source>
        <dbReference type="Pfam" id="PF07992"/>
    </source>
</evidence>
<feature type="domain" description="Nitrite/Sulfite reductase ferredoxin-like" evidence="19">
    <location>
        <begin position="556"/>
        <end position="617"/>
    </location>
</feature>
<dbReference type="PRINTS" id="PR00397">
    <property type="entry name" value="SIROHAEM"/>
</dbReference>
<feature type="domain" description="FAD/NAD(P)-binding" evidence="21">
    <location>
        <begin position="5"/>
        <end position="281"/>
    </location>
</feature>
<keyword evidence="8 17" id="KW-0285">Flavoprotein</keyword>
<keyword evidence="11 17" id="KW-0274">FAD</keyword>
<dbReference type="PANTHER" id="PTHR43809">
    <property type="entry name" value="NITRITE REDUCTASE (NADH) LARGE SUBUNIT"/>
    <property type="match status" value="1"/>
</dbReference>
<name>A0ABZ2CET7_9BACI</name>
<keyword evidence="13" id="KW-0408">Iron</keyword>
<evidence type="ECO:0000256" key="7">
    <source>
        <dbReference type="ARBA" id="ARBA00022617"/>
    </source>
</evidence>
<evidence type="ECO:0000256" key="2">
    <source>
        <dbReference type="ARBA" id="ARBA00001966"/>
    </source>
</evidence>
<evidence type="ECO:0000256" key="9">
    <source>
        <dbReference type="ARBA" id="ARBA00022714"/>
    </source>
</evidence>
<dbReference type="InterPro" id="IPR045854">
    <property type="entry name" value="NO2/SO3_Rdtase_4Fe4S_sf"/>
</dbReference>
<dbReference type="Gene3D" id="3.50.50.60">
    <property type="entry name" value="FAD/NAD(P)-binding domain"/>
    <property type="match status" value="2"/>
</dbReference>
<dbReference type="InterPro" id="IPR012744">
    <property type="entry name" value="Nitri_red_NirB"/>
</dbReference>
<dbReference type="PANTHER" id="PTHR43809:SF1">
    <property type="entry name" value="NITRITE REDUCTASE (NADH) LARGE SUBUNIT"/>
    <property type="match status" value="1"/>
</dbReference>
<dbReference type="Gene3D" id="1.10.10.1100">
    <property type="entry name" value="BFD-like [2Fe-2S]-binding domain"/>
    <property type="match status" value="2"/>
</dbReference>
<comment type="cofactor">
    <cofactor evidence="1">
        <name>siroheme</name>
        <dbReference type="ChEBI" id="CHEBI:60052"/>
    </cofactor>
</comment>
<accession>A0ABZ2CET7</accession>
<dbReference type="Pfam" id="PF01077">
    <property type="entry name" value="NIR_SIR"/>
    <property type="match status" value="1"/>
</dbReference>
<comment type="similarity">
    <text evidence="5">Belongs to the nitrite and sulfite reductase 4Fe-4S domain family.</text>
</comment>
<evidence type="ECO:0000259" key="20">
    <source>
        <dbReference type="Pfam" id="PF04324"/>
    </source>
</evidence>
<dbReference type="InterPro" id="IPR006066">
    <property type="entry name" value="NO2/SO3_Rdtase_FeS/sirohaem_BS"/>
</dbReference>
<dbReference type="Pfam" id="PF18267">
    <property type="entry name" value="Rubredoxin_C"/>
    <property type="match status" value="1"/>
</dbReference>
<comment type="pathway">
    <text evidence="4">Nitrogen metabolism; nitrate reduction (assimilation).</text>
</comment>
<dbReference type="InterPro" id="IPR041854">
    <property type="entry name" value="BFD-like_2Fe2S-bd_dom_sf"/>
</dbReference>
<dbReference type="InterPro" id="IPR005117">
    <property type="entry name" value="NiRdtase/SiRdtase_haem-b_fer"/>
</dbReference>
<dbReference type="InterPro" id="IPR006067">
    <property type="entry name" value="NO2/SO3_Rdtase_4Fe4S_dom"/>
</dbReference>
<evidence type="ECO:0000256" key="3">
    <source>
        <dbReference type="ARBA" id="ARBA00001974"/>
    </source>
</evidence>
<keyword evidence="14" id="KW-0411">Iron-sulfur</keyword>
<evidence type="ECO:0000259" key="22">
    <source>
        <dbReference type="Pfam" id="PF18267"/>
    </source>
</evidence>
<dbReference type="InterPro" id="IPR023753">
    <property type="entry name" value="FAD/NAD-binding_dom"/>
</dbReference>
<evidence type="ECO:0000256" key="17">
    <source>
        <dbReference type="PIRNR" id="PIRNR037149"/>
    </source>
</evidence>
<dbReference type="Gene3D" id="3.30.390.30">
    <property type="match status" value="1"/>
</dbReference>
<evidence type="ECO:0000256" key="10">
    <source>
        <dbReference type="ARBA" id="ARBA00022723"/>
    </source>
</evidence>
<evidence type="ECO:0000256" key="1">
    <source>
        <dbReference type="ARBA" id="ARBA00001929"/>
    </source>
</evidence>
<dbReference type="PRINTS" id="PR00368">
    <property type="entry name" value="FADPNR"/>
</dbReference>
<evidence type="ECO:0000256" key="8">
    <source>
        <dbReference type="ARBA" id="ARBA00022630"/>
    </source>
</evidence>
<evidence type="ECO:0000256" key="14">
    <source>
        <dbReference type="ARBA" id="ARBA00023014"/>
    </source>
</evidence>
<dbReference type="EMBL" id="CP137640">
    <property type="protein sequence ID" value="WVX82286.1"/>
    <property type="molecule type" value="Genomic_DNA"/>
</dbReference>
<dbReference type="InterPro" id="IPR036136">
    <property type="entry name" value="Nit/Sulf_reduc_fer-like_dom_sf"/>
</dbReference>
<dbReference type="PRINTS" id="PR00411">
    <property type="entry name" value="PNDRDTASEI"/>
</dbReference>
<evidence type="ECO:0000256" key="12">
    <source>
        <dbReference type="ARBA" id="ARBA00023002"/>
    </source>
</evidence>
<comment type="cofactor">
    <cofactor evidence="16">
        <name>[2Fe-2S] cluster</name>
        <dbReference type="ChEBI" id="CHEBI:190135"/>
    </cofactor>
</comment>
<dbReference type="InterPro" id="IPR017121">
    <property type="entry name" value="Nitrite_Rdtase_lsu"/>
</dbReference>
<evidence type="ECO:0000256" key="4">
    <source>
        <dbReference type="ARBA" id="ARBA00005096"/>
    </source>
</evidence>
<evidence type="ECO:0000256" key="6">
    <source>
        <dbReference type="ARBA" id="ARBA00022485"/>
    </source>
</evidence>
<evidence type="ECO:0000259" key="19">
    <source>
        <dbReference type="Pfam" id="PF03460"/>
    </source>
</evidence>
<dbReference type="CDD" id="cd19943">
    <property type="entry name" value="NirB_Fer2_BFD-like_1"/>
    <property type="match status" value="1"/>
</dbReference>
<dbReference type="InterPro" id="IPR007419">
    <property type="entry name" value="BFD-like_2Fe2S-bd_dom"/>
</dbReference>
<comment type="cofactor">
    <cofactor evidence="2">
        <name>[4Fe-4S] cluster</name>
        <dbReference type="ChEBI" id="CHEBI:49883"/>
    </cofactor>
</comment>
<comment type="cofactor">
    <cofactor evidence="3 17">
        <name>FAD</name>
        <dbReference type="ChEBI" id="CHEBI:57692"/>
    </cofactor>
</comment>
<proteinExistence type="inferred from homology"/>
<feature type="domain" description="NADH-rubredoxin oxidoreductase C-terminal" evidence="22">
    <location>
        <begin position="318"/>
        <end position="384"/>
    </location>
</feature>
<feature type="domain" description="BFD-like [2Fe-2S]-binding" evidence="20">
    <location>
        <begin position="481"/>
        <end position="530"/>
    </location>
</feature>
<evidence type="ECO:0000256" key="16">
    <source>
        <dbReference type="ARBA" id="ARBA00034078"/>
    </source>
</evidence>
<evidence type="ECO:0000256" key="5">
    <source>
        <dbReference type="ARBA" id="ARBA00010429"/>
    </source>
</evidence>
<protein>
    <submittedName>
        <fullName evidence="23">Nitrite reductase large subunit NirB</fullName>
    </submittedName>
</protein>